<dbReference type="PANTHER" id="PTHR11717:SF7">
    <property type="entry name" value="LOW MOLECULAR WEIGHT PHOSPHOTYROSINE PROTEIN PHOSPHATASE"/>
    <property type="match status" value="1"/>
</dbReference>
<evidence type="ECO:0000256" key="1">
    <source>
        <dbReference type="ARBA" id="ARBA00011063"/>
    </source>
</evidence>
<dbReference type="PANTHER" id="PTHR11717">
    <property type="entry name" value="LOW MOLECULAR WEIGHT PROTEIN TYROSINE PHOSPHATASE"/>
    <property type="match status" value="1"/>
</dbReference>
<dbReference type="AlphaFoldDB" id="A0A3G3JWH9"/>
<keyword evidence="3" id="KW-0378">Hydrolase</keyword>
<feature type="domain" description="Phosphotyrosine protein phosphatase I" evidence="7">
    <location>
        <begin position="3"/>
        <end position="150"/>
    </location>
</feature>
<feature type="active site" evidence="6">
    <location>
        <position position="15"/>
    </location>
</feature>
<dbReference type="CDD" id="cd16343">
    <property type="entry name" value="LMWPTP"/>
    <property type="match status" value="1"/>
</dbReference>
<dbReference type="PRINTS" id="PR00719">
    <property type="entry name" value="LMWPTPASE"/>
</dbReference>
<evidence type="ECO:0000256" key="4">
    <source>
        <dbReference type="ARBA" id="ARBA00022912"/>
    </source>
</evidence>
<feature type="active site" description="Nucleophile" evidence="6">
    <location>
        <position position="9"/>
    </location>
</feature>
<evidence type="ECO:0000256" key="6">
    <source>
        <dbReference type="PIRSR" id="PIRSR617867-1"/>
    </source>
</evidence>
<dbReference type="EC" id="3.1.3.48" evidence="2"/>
<dbReference type="RefSeq" id="WP_123040636.1">
    <property type="nucleotide sequence ID" value="NZ_CP033433.1"/>
</dbReference>
<feature type="active site" description="Proton donor" evidence="6">
    <location>
        <position position="126"/>
    </location>
</feature>
<dbReference type="KEGG" id="coh:EAV92_08355"/>
<dbReference type="FunFam" id="3.40.50.2300:FF:000113">
    <property type="entry name" value="Low molecular weight protein-tyrosine-phosphatase"/>
    <property type="match status" value="1"/>
</dbReference>
<sequence length="159" mass="17611">MSYSVLFVCLGNICRSPMAEAVFRDRIRREGLDGVVRVASAGTGDWHLGHPPHEGTRGVLDARGISYAGMKAKQLAADDGSRYDLIVAMDSRNERDIRAALHPKPQAEIIRFLSLVPEKGMADVPDPYYTGNFEETYTLVSEGCERLLAYVKEKLGNRP</sequence>
<dbReference type="EMBL" id="CP033433">
    <property type="protein sequence ID" value="AYQ72576.1"/>
    <property type="molecule type" value="Genomic_DNA"/>
</dbReference>
<gene>
    <name evidence="8" type="ORF">EAV92_08355</name>
</gene>
<keyword evidence="4" id="KW-0904">Protein phosphatase</keyword>
<comment type="catalytic activity">
    <reaction evidence="5">
        <text>O-phospho-L-tyrosyl-[protein] + H2O = L-tyrosyl-[protein] + phosphate</text>
        <dbReference type="Rhea" id="RHEA:10684"/>
        <dbReference type="Rhea" id="RHEA-COMP:10136"/>
        <dbReference type="Rhea" id="RHEA-COMP:20101"/>
        <dbReference type="ChEBI" id="CHEBI:15377"/>
        <dbReference type="ChEBI" id="CHEBI:43474"/>
        <dbReference type="ChEBI" id="CHEBI:46858"/>
        <dbReference type="ChEBI" id="CHEBI:61978"/>
        <dbReference type="EC" id="3.1.3.48"/>
    </reaction>
</comment>
<dbReference type="InterPro" id="IPR036196">
    <property type="entry name" value="Ptyr_pPase_sf"/>
</dbReference>
<protein>
    <recommendedName>
        <fullName evidence="2">protein-tyrosine-phosphatase</fullName>
        <ecNumber evidence="2">3.1.3.48</ecNumber>
    </recommendedName>
</protein>
<keyword evidence="9" id="KW-1185">Reference proteome</keyword>
<evidence type="ECO:0000313" key="9">
    <source>
        <dbReference type="Proteomes" id="UP000269097"/>
    </source>
</evidence>
<dbReference type="Proteomes" id="UP000269097">
    <property type="component" value="Chromosome"/>
</dbReference>
<dbReference type="InterPro" id="IPR050438">
    <property type="entry name" value="LMW_PTPase"/>
</dbReference>
<dbReference type="InterPro" id="IPR017867">
    <property type="entry name" value="Tyr_phospatase_low_mol_wt"/>
</dbReference>
<evidence type="ECO:0000313" key="8">
    <source>
        <dbReference type="EMBL" id="AYQ72576.1"/>
    </source>
</evidence>
<accession>A0A3G3JWH9</accession>
<evidence type="ECO:0000256" key="3">
    <source>
        <dbReference type="ARBA" id="ARBA00022801"/>
    </source>
</evidence>
<evidence type="ECO:0000256" key="2">
    <source>
        <dbReference type="ARBA" id="ARBA00013064"/>
    </source>
</evidence>
<dbReference type="InterPro" id="IPR023485">
    <property type="entry name" value="Ptyr_pPase"/>
</dbReference>
<evidence type="ECO:0000259" key="7">
    <source>
        <dbReference type="SMART" id="SM00226"/>
    </source>
</evidence>
<name>A0A3G3JWH9_9BACL</name>
<reference evidence="8 9" key="1">
    <citation type="submission" date="2018-10" db="EMBL/GenBank/DDBJ databases">
        <title>Genome Sequence of Cohnella sp.</title>
        <authorList>
            <person name="Srinivasan S."/>
            <person name="Kim M.K."/>
        </authorList>
    </citation>
    <scope>NUCLEOTIDE SEQUENCE [LARGE SCALE GENOMIC DNA]</scope>
    <source>
        <strain evidence="8 9">18JY8-7</strain>
    </source>
</reference>
<proteinExistence type="inferred from homology"/>
<dbReference type="SMART" id="SM00226">
    <property type="entry name" value="LMWPc"/>
    <property type="match status" value="1"/>
</dbReference>
<evidence type="ECO:0000256" key="5">
    <source>
        <dbReference type="ARBA" id="ARBA00051722"/>
    </source>
</evidence>
<dbReference type="SUPFAM" id="SSF52788">
    <property type="entry name" value="Phosphotyrosine protein phosphatases I"/>
    <property type="match status" value="1"/>
</dbReference>
<dbReference type="GO" id="GO:0004725">
    <property type="term" value="F:protein tyrosine phosphatase activity"/>
    <property type="evidence" value="ECO:0007669"/>
    <property type="project" value="UniProtKB-EC"/>
</dbReference>
<organism evidence="8 9">
    <name type="scientific">Cohnella candidum</name>
    <dbReference type="NCBI Taxonomy" id="2674991"/>
    <lineage>
        <taxon>Bacteria</taxon>
        <taxon>Bacillati</taxon>
        <taxon>Bacillota</taxon>
        <taxon>Bacilli</taxon>
        <taxon>Bacillales</taxon>
        <taxon>Paenibacillaceae</taxon>
        <taxon>Cohnella</taxon>
    </lineage>
</organism>
<comment type="similarity">
    <text evidence="1">Belongs to the low molecular weight phosphotyrosine protein phosphatase family.</text>
</comment>
<dbReference type="Pfam" id="PF01451">
    <property type="entry name" value="LMWPc"/>
    <property type="match status" value="1"/>
</dbReference>
<dbReference type="Gene3D" id="3.40.50.2300">
    <property type="match status" value="1"/>
</dbReference>